<dbReference type="EMBL" id="JAFBBZ010000001">
    <property type="protein sequence ID" value="MBM7509630.1"/>
    <property type="molecule type" value="Genomic_DNA"/>
</dbReference>
<keyword evidence="1" id="KW-0472">Membrane</keyword>
<evidence type="ECO:0008006" key="4">
    <source>
        <dbReference type="Google" id="ProtNLM"/>
    </source>
</evidence>
<dbReference type="Proteomes" id="UP000732378">
    <property type="component" value="Unassembled WGS sequence"/>
</dbReference>
<accession>A0ABS2MEN4</accession>
<feature type="transmembrane region" description="Helical" evidence="1">
    <location>
        <begin position="83"/>
        <end position="103"/>
    </location>
</feature>
<dbReference type="RefSeq" id="WP_204797283.1">
    <property type="nucleotide sequence ID" value="NZ_JACDTV010000031.1"/>
</dbReference>
<protein>
    <recommendedName>
        <fullName evidence="4">Integral membrane protein</fullName>
    </recommendedName>
</protein>
<comment type="caution">
    <text evidence="2">The sequence shown here is derived from an EMBL/GenBank/DDBJ whole genome shotgun (WGS) entry which is preliminary data.</text>
</comment>
<evidence type="ECO:0000313" key="3">
    <source>
        <dbReference type="Proteomes" id="UP000732378"/>
    </source>
</evidence>
<organism evidence="2 3">
    <name type="scientific">Nocardioides salarius</name>
    <dbReference type="NCBI Taxonomy" id="374513"/>
    <lineage>
        <taxon>Bacteria</taxon>
        <taxon>Bacillati</taxon>
        <taxon>Actinomycetota</taxon>
        <taxon>Actinomycetes</taxon>
        <taxon>Propionibacteriales</taxon>
        <taxon>Nocardioidaceae</taxon>
        <taxon>Nocardioides</taxon>
    </lineage>
</organism>
<name>A0ABS2MEN4_9ACTN</name>
<feature type="transmembrane region" description="Helical" evidence="1">
    <location>
        <begin position="7"/>
        <end position="28"/>
    </location>
</feature>
<feature type="transmembrane region" description="Helical" evidence="1">
    <location>
        <begin position="109"/>
        <end position="130"/>
    </location>
</feature>
<keyword evidence="1" id="KW-1133">Transmembrane helix</keyword>
<keyword evidence="3" id="KW-1185">Reference proteome</keyword>
<gene>
    <name evidence="2" type="ORF">JOE61_003444</name>
</gene>
<evidence type="ECO:0000313" key="2">
    <source>
        <dbReference type="EMBL" id="MBM7509630.1"/>
    </source>
</evidence>
<sequence length="157" mass="16632">MLLARRVTIAGIAAVVTALVIGIPTGIIETSLYQRMTPVLWWNYPVWVLSALLTGLLVATYVRDPALPVPASQGGKTLVGSMLSLFAVGCPICNKLVVMAIGVTGALNWFAPIQPVLALGSLGVLAYALWARRRAAVECRIARARRPQGTARNAGVV</sequence>
<evidence type="ECO:0000256" key="1">
    <source>
        <dbReference type="SAM" id="Phobius"/>
    </source>
</evidence>
<feature type="transmembrane region" description="Helical" evidence="1">
    <location>
        <begin position="40"/>
        <end position="62"/>
    </location>
</feature>
<proteinExistence type="predicted"/>
<reference evidence="2 3" key="1">
    <citation type="submission" date="2021-01" db="EMBL/GenBank/DDBJ databases">
        <title>Sequencing the genomes of 1000 actinobacteria strains.</title>
        <authorList>
            <person name="Klenk H.-P."/>
        </authorList>
    </citation>
    <scope>NUCLEOTIDE SEQUENCE [LARGE SCALE GENOMIC DNA]</scope>
    <source>
        <strain evidence="2 3">DSM 18239</strain>
    </source>
</reference>
<keyword evidence="1" id="KW-0812">Transmembrane</keyword>